<dbReference type="EMBL" id="CP032125">
    <property type="protein sequence ID" value="AXX98813.1"/>
    <property type="molecule type" value="Genomic_DNA"/>
</dbReference>
<keyword evidence="2" id="KW-1185">Reference proteome</keyword>
<reference evidence="1 2" key="1">
    <citation type="submission" date="2018-09" db="EMBL/GenBank/DDBJ databases">
        <title>Profundibacter amoris BAR1 gen. nov., sp. nov., a new member of the Roseobacter clade isolated at Lokis Castle Vent Field on the Arctic Mid-Oceanic Ridge.</title>
        <authorList>
            <person name="Le Moine Bauer S."/>
            <person name="Sjoeberg A.G."/>
            <person name="L'Haridon S."/>
            <person name="Stokke R."/>
            <person name="Roalkvam I."/>
            <person name="Steen I.H."/>
            <person name="Dahle H."/>
        </authorList>
    </citation>
    <scope>NUCLEOTIDE SEQUENCE [LARGE SCALE GENOMIC DNA]</scope>
    <source>
        <strain evidence="1 2">BAR1</strain>
    </source>
</reference>
<protein>
    <submittedName>
        <fullName evidence="1">Uncharacterized protein</fullName>
    </submittedName>
</protein>
<organism evidence="1 2">
    <name type="scientific">Profundibacter amoris</name>
    <dbReference type="NCBI Taxonomy" id="2171755"/>
    <lineage>
        <taxon>Bacteria</taxon>
        <taxon>Pseudomonadati</taxon>
        <taxon>Pseudomonadota</taxon>
        <taxon>Alphaproteobacteria</taxon>
        <taxon>Rhodobacterales</taxon>
        <taxon>Paracoccaceae</taxon>
        <taxon>Profundibacter</taxon>
    </lineage>
</organism>
<gene>
    <name evidence="1" type="ORF">BAR1_13290</name>
</gene>
<evidence type="ECO:0000313" key="1">
    <source>
        <dbReference type="EMBL" id="AXX98813.1"/>
    </source>
</evidence>
<accession>A0A347UIY5</accession>
<proteinExistence type="predicted"/>
<dbReference type="AlphaFoldDB" id="A0A347UIY5"/>
<dbReference type="KEGG" id="pamo:BAR1_13290"/>
<name>A0A347UIY5_9RHOB</name>
<dbReference type="Proteomes" id="UP000261704">
    <property type="component" value="Chromosome"/>
</dbReference>
<evidence type="ECO:0000313" key="2">
    <source>
        <dbReference type="Proteomes" id="UP000261704"/>
    </source>
</evidence>
<sequence>MLRVGDFLRVTGAGQERLAELQAIATVHSGRHGIAPDVAPAGVVALLGVAELPPTWLSPPSGVNYAVGLREGTDARRIGVVHVGQGLGDGRVLRIDG</sequence>